<dbReference type="CDD" id="cd10170">
    <property type="entry name" value="ASKHA_NBD_HSP70"/>
    <property type="match status" value="1"/>
</dbReference>
<dbReference type="EMBL" id="JNVN01000827">
    <property type="protein sequence ID" value="KHJ34539.1"/>
    <property type="molecule type" value="Genomic_DNA"/>
</dbReference>
<dbReference type="PANTHER" id="PTHR14187:SF79">
    <property type="entry name" value="HSP70 FAMILY PROTEIN (AFU_ORTHOLOGUE AFUA_1G15200)"/>
    <property type="match status" value="1"/>
</dbReference>
<dbReference type="Proteomes" id="UP000030854">
    <property type="component" value="Unassembled WGS sequence"/>
</dbReference>
<dbReference type="Gene3D" id="3.90.640.10">
    <property type="entry name" value="Actin, Chain A, domain 4"/>
    <property type="match status" value="1"/>
</dbReference>
<feature type="compositionally biased region" description="Polar residues" evidence="3">
    <location>
        <begin position="35"/>
        <end position="79"/>
    </location>
</feature>
<feature type="compositionally biased region" description="Low complexity" evidence="3">
    <location>
        <begin position="127"/>
        <end position="145"/>
    </location>
</feature>
<dbReference type="GO" id="GO:0005524">
    <property type="term" value="F:ATP binding"/>
    <property type="evidence" value="ECO:0007669"/>
    <property type="project" value="UniProtKB-KW"/>
</dbReference>
<evidence type="ECO:0000256" key="1">
    <source>
        <dbReference type="ARBA" id="ARBA00022741"/>
    </source>
</evidence>
<dbReference type="PANTHER" id="PTHR14187">
    <property type="entry name" value="ALPHA KINASE/ELONGATION FACTOR 2 KINASE"/>
    <property type="match status" value="1"/>
</dbReference>
<dbReference type="OrthoDB" id="2963168at2759"/>
<proteinExistence type="predicted"/>
<evidence type="ECO:0000256" key="2">
    <source>
        <dbReference type="ARBA" id="ARBA00022840"/>
    </source>
</evidence>
<dbReference type="PRINTS" id="PR00301">
    <property type="entry name" value="HEATSHOCK70"/>
</dbReference>
<protein>
    <submittedName>
        <fullName evidence="4">Putative hsp70-like protein</fullName>
    </submittedName>
</protein>
<organism evidence="4 5">
    <name type="scientific">Uncinula necator</name>
    <name type="common">Grape powdery mildew</name>
    <dbReference type="NCBI Taxonomy" id="52586"/>
    <lineage>
        <taxon>Eukaryota</taxon>
        <taxon>Fungi</taxon>
        <taxon>Dikarya</taxon>
        <taxon>Ascomycota</taxon>
        <taxon>Pezizomycotina</taxon>
        <taxon>Leotiomycetes</taxon>
        <taxon>Erysiphales</taxon>
        <taxon>Erysiphaceae</taxon>
        <taxon>Erysiphe</taxon>
    </lineage>
</organism>
<dbReference type="OMA" id="MGRCTSR"/>
<comment type="caution">
    <text evidence="4">The sequence shown here is derived from an EMBL/GenBank/DDBJ whole genome shotgun (WGS) entry which is preliminary data.</text>
</comment>
<accession>A0A0B1PCZ4</accession>
<dbReference type="STRING" id="52586.A0A0B1PCZ4"/>
<evidence type="ECO:0000313" key="4">
    <source>
        <dbReference type="EMBL" id="KHJ34539.1"/>
    </source>
</evidence>
<keyword evidence="1" id="KW-0547">Nucleotide-binding</keyword>
<dbReference type="Gene3D" id="3.30.420.40">
    <property type="match status" value="3"/>
</dbReference>
<dbReference type="InterPro" id="IPR043129">
    <property type="entry name" value="ATPase_NBD"/>
</dbReference>
<keyword evidence="5" id="KW-1185">Reference proteome</keyword>
<feature type="region of interest" description="Disordered" evidence="3">
    <location>
        <begin position="17"/>
        <end position="146"/>
    </location>
</feature>
<dbReference type="HOGENOM" id="CLU_009958_6_2_1"/>
<reference evidence="4 5" key="1">
    <citation type="journal article" date="2014" name="BMC Genomics">
        <title>Adaptive genomic structural variation in the grape powdery mildew pathogen, Erysiphe necator.</title>
        <authorList>
            <person name="Jones L."/>
            <person name="Riaz S."/>
            <person name="Morales-Cruz A."/>
            <person name="Amrine K.C."/>
            <person name="McGuire B."/>
            <person name="Gubler W.D."/>
            <person name="Walker M.A."/>
            <person name="Cantu D."/>
        </authorList>
    </citation>
    <scope>NUCLEOTIDE SEQUENCE [LARGE SCALE GENOMIC DNA]</scope>
    <source>
        <strain evidence="5">c</strain>
    </source>
</reference>
<keyword evidence="2" id="KW-0067">ATP-binding</keyword>
<feature type="compositionally biased region" description="Polar residues" evidence="3">
    <location>
        <begin position="90"/>
        <end position="123"/>
    </location>
</feature>
<dbReference type="GO" id="GO:0140662">
    <property type="term" value="F:ATP-dependent protein folding chaperone"/>
    <property type="evidence" value="ECO:0007669"/>
    <property type="project" value="InterPro"/>
</dbReference>
<dbReference type="Pfam" id="PF00012">
    <property type="entry name" value="HSP70"/>
    <property type="match status" value="1"/>
</dbReference>
<sequence length="740" mass="80995">MSSSSINSRFKVLGFGSKRKSGASTTSSHQDDIVSASTSQLQISQSGGPITSAASSSTSLPINHSTSSVRPPSYTNNFSPAPARAGHQSPMLNNPRNTPSQTINGPPPINTASAAYSSTNLSGTMVGPQSSTSGPPGYGPPQYASIPGSQAVSNIQYSNRNNAVEVEGAGRSKAQLIVGIDFGTTFSGVAFAFATNTEAKEDIITEWPGAGSYTKQKIPTVLYYDQYQKVVGWGPDIADALAPTGYPKPGVQKVEWFKLQLMLSGNTYIDPINLPPLPPGKSEIDVAADYLFKLRQAMRSQLQKTLGEVFNREERNIKYYLTVPAIWNDAGKAATRAAAIQAGFLRDENDNRLTLITEPEAAALFCSKAGLLNLKVHDAVLIVDCGGGTVDLIAYEVEEESPFTVSECTAGSGDSCGSTALNRNFSNILRTKIRKMKLPDGSKTAGRVYAKCIMDFENRIKADFRNNNQKWAVDVGIEAEFPEAGIEEGYMTFTNEEILQCFEPVVNRILELVRNQIIAIQAQNRVLQNVLVVGGFGASEYLFQQIKLHVPPQFQSKVVRPMDSVAAIVKGAVTAGITERVVTSRVARRHYLMATLQPFKEGHHPEAYRVPSLDGKDRCKFTRQIFVHKGQRVKIGEPVKVSFFRQVAPGATLMYEDILYACDDDICPEYTKDPRVKEVVTLTSDLSRKSLEKDFERMDTPQGTFYRVYFDIYLTLDGSEFNAELVCQGEVMGRCTSRFK</sequence>
<evidence type="ECO:0000256" key="3">
    <source>
        <dbReference type="SAM" id="MobiDB-lite"/>
    </source>
</evidence>
<dbReference type="AlphaFoldDB" id="A0A0B1PCZ4"/>
<gene>
    <name evidence="4" type="ORF">EV44_g1417</name>
</gene>
<dbReference type="SUPFAM" id="SSF53067">
    <property type="entry name" value="Actin-like ATPase domain"/>
    <property type="match status" value="2"/>
</dbReference>
<dbReference type="InterPro" id="IPR013126">
    <property type="entry name" value="Hsp_70_fam"/>
</dbReference>
<name>A0A0B1PCZ4_UNCNE</name>
<evidence type="ECO:0000313" key="5">
    <source>
        <dbReference type="Proteomes" id="UP000030854"/>
    </source>
</evidence>